<dbReference type="RefSeq" id="XP_027187512.1">
    <property type="nucleotide sequence ID" value="XM_027331711.1"/>
</dbReference>
<evidence type="ECO:0000256" key="17">
    <source>
        <dbReference type="SAM" id="MobiDB-lite"/>
    </source>
</evidence>
<dbReference type="Gene3D" id="1.10.510.10">
    <property type="entry name" value="Transferase(Phosphotransferase) domain 1"/>
    <property type="match status" value="1"/>
</dbReference>
<evidence type="ECO:0000256" key="1">
    <source>
        <dbReference type="ARBA" id="ARBA00004193"/>
    </source>
</evidence>
<proteinExistence type="inferred from homology"/>
<dbReference type="Pfam" id="PF00069">
    <property type="entry name" value="Pkinase"/>
    <property type="match status" value="1"/>
</dbReference>
<evidence type="ECO:0000256" key="7">
    <source>
        <dbReference type="ARBA" id="ARBA00022741"/>
    </source>
</evidence>
<keyword evidence="12" id="KW-0449">Lipoprotein</keyword>
<evidence type="ECO:0000256" key="12">
    <source>
        <dbReference type="ARBA" id="ARBA00023288"/>
    </source>
</evidence>
<evidence type="ECO:0000256" key="16">
    <source>
        <dbReference type="RuleBase" id="RU000304"/>
    </source>
</evidence>
<evidence type="ECO:0000256" key="6">
    <source>
        <dbReference type="ARBA" id="ARBA00022679"/>
    </source>
</evidence>
<dbReference type="PaxDb" id="3827-XP_004491364.1"/>
<evidence type="ECO:0000256" key="2">
    <source>
        <dbReference type="ARBA" id="ARBA00008684"/>
    </source>
</evidence>
<feature type="compositionally biased region" description="Polar residues" evidence="17">
    <location>
        <begin position="1"/>
        <end position="12"/>
    </location>
</feature>
<evidence type="ECO:0000313" key="20">
    <source>
        <dbReference type="RefSeq" id="XP_027187512.1"/>
    </source>
</evidence>
<feature type="binding site" evidence="15">
    <location>
        <position position="101"/>
    </location>
    <ligand>
        <name>ATP</name>
        <dbReference type="ChEBI" id="CHEBI:30616"/>
    </ligand>
</feature>
<evidence type="ECO:0000256" key="4">
    <source>
        <dbReference type="ARBA" id="ARBA00022475"/>
    </source>
</evidence>
<keyword evidence="10" id="KW-0472">Membrane</keyword>
<dbReference type="InterPro" id="IPR000719">
    <property type="entry name" value="Prot_kinase_dom"/>
</dbReference>
<keyword evidence="5 16" id="KW-0723">Serine/threonine-protein kinase</keyword>
<keyword evidence="11" id="KW-0564">Palmitate</keyword>
<evidence type="ECO:0000256" key="13">
    <source>
        <dbReference type="ARBA" id="ARBA00047899"/>
    </source>
</evidence>
<dbReference type="Proteomes" id="UP000087171">
    <property type="component" value="Chromosome Ca2"/>
</dbReference>
<dbReference type="OrthoDB" id="4062651at2759"/>
<keyword evidence="7 15" id="KW-0547">Nucleotide-binding</keyword>
<evidence type="ECO:0000259" key="18">
    <source>
        <dbReference type="PROSITE" id="PS50011"/>
    </source>
</evidence>
<sequence>MSFFSCCTSPQEKNNKNSSKKNIKNNRDICFKSDSGKRKYLEEEVTKPGNGNITSKIFSYHELCVATKNFHNSNMVGEGGFGRVYKGRIKSLDNKVVAVKKLNRDGFQGSREFLAEVLILSFLHHSNLVNLVGYCSEGDQRILVYEYMINGSLEDHLFELPSGGKPLDWNTRMKIAEGAAKGLEYLHAEANPPVIYRDFKAANILLDENFNPKLSDFGLAKLGPTGDKTHVSTRVMGTYGYCAPEYASTGKLTTRSDVYSFGVVFLEMITGRRVLDYSRPSEEQNLVTWALPLLKNKRKYTSIVDPLLKGNYPMRGLFQALAIAAMCLLEDGSARPLIGDVVTALGVLSKRHVQVGKQKHSNETCDEHGECS</sequence>
<keyword evidence="8 20" id="KW-0418">Kinase</keyword>
<dbReference type="InterPro" id="IPR011009">
    <property type="entry name" value="Kinase-like_dom_sf"/>
</dbReference>
<keyword evidence="19" id="KW-1185">Reference proteome</keyword>
<dbReference type="KEGG" id="cam:101491310"/>
<keyword evidence="4" id="KW-1003">Cell membrane</keyword>
<accession>A0A3Q7Y805</accession>
<dbReference type="InterPro" id="IPR017441">
    <property type="entry name" value="Protein_kinase_ATP_BS"/>
</dbReference>
<evidence type="ECO:0000313" key="19">
    <source>
        <dbReference type="Proteomes" id="UP000087171"/>
    </source>
</evidence>
<evidence type="ECO:0000256" key="10">
    <source>
        <dbReference type="ARBA" id="ARBA00023136"/>
    </source>
</evidence>
<dbReference type="FunFam" id="3.30.200.20:FF:000244">
    <property type="entry name" value="Serine/threonine-protein kinase CDL1-like"/>
    <property type="match status" value="1"/>
</dbReference>
<feature type="domain" description="Protein kinase" evidence="18">
    <location>
        <begin position="70"/>
        <end position="355"/>
    </location>
</feature>
<evidence type="ECO:0000256" key="11">
    <source>
        <dbReference type="ARBA" id="ARBA00023139"/>
    </source>
</evidence>
<dbReference type="AlphaFoldDB" id="A0A3Q7Y805"/>
<dbReference type="GO" id="GO:0004674">
    <property type="term" value="F:protein serine/threonine kinase activity"/>
    <property type="evidence" value="ECO:0007669"/>
    <property type="project" value="UniProtKB-KW"/>
</dbReference>
<organism evidence="19 20">
    <name type="scientific">Cicer arietinum</name>
    <name type="common">Chickpea</name>
    <name type="synonym">Garbanzo</name>
    <dbReference type="NCBI Taxonomy" id="3827"/>
    <lineage>
        <taxon>Eukaryota</taxon>
        <taxon>Viridiplantae</taxon>
        <taxon>Streptophyta</taxon>
        <taxon>Embryophyta</taxon>
        <taxon>Tracheophyta</taxon>
        <taxon>Spermatophyta</taxon>
        <taxon>Magnoliopsida</taxon>
        <taxon>eudicotyledons</taxon>
        <taxon>Gunneridae</taxon>
        <taxon>Pentapetalae</taxon>
        <taxon>rosids</taxon>
        <taxon>fabids</taxon>
        <taxon>Fabales</taxon>
        <taxon>Fabaceae</taxon>
        <taxon>Papilionoideae</taxon>
        <taxon>50 kb inversion clade</taxon>
        <taxon>NPAAA clade</taxon>
        <taxon>Hologalegina</taxon>
        <taxon>IRL clade</taxon>
        <taxon>Cicereae</taxon>
        <taxon>Cicer</taxon>
    </lineage>
</organism>
<evidence type="ECO:0000256" key="14">
    <source>
        <dbReference type="ARBA" id="ARBA00048679"/>
    </source>
</evidence>
<dbReference type="PROSITE" id="PS00108">
    <property type="entry name" value="PROTEIN_KINASE_ST"/>
    <property type="match status" value="1"/>
</dbReference>
<name>A0A3Q7Y805_CICAR</name>
<dbReference type="PANTHER" id="PTHR47985:SF20">
    <property type="entry name" value="RECEPTOR SERINE_THREONINE KINASE"/>
    <property type="match status" value="1"/>
</dbReference>
<gene>
    <name evidence="20" type="primary">LOC101491310</name>
</gene>
<dbReference type="PROSITE" id="PS50011">
    <property type="entry name" value="PROTEIN_KINASE_DOM"/>
    <property type="match status" value="1"/>
</dbReference>
<dbReference type="PROSITE" id="PS00107">
    <property type="entry name" value="PROTEIN_KINASE_ATP"/>
    <property type="match status" value="1"/>
</dbReference>
<comment type="catalytic activity">
    <reaction evidence="14">
        <text>L-seryl-[protein] + ATP = O-phospho-L-seryl-[protein] + ADP + H(+)</text>
        <dbReference type="Rhea" id="RHEA:17989"/>
        <dbReference type="Rhea" id="RHEA-COMP:9863"/>
        <dbReference type="Rhea" id="RHEA-COMP:11604"/>
        <dbReference type="ChEBI" id="CHEBI:15378"/>
        <dbReference type="ChEBI" id="CHEBI:29999"/>
        <dbReference type="ChEBI" id="CHEBI:30616"/>
        <dbReference type="ChEBI" id="CHEBI:83421"/>
        <dbReference type="ChEBI" id="CHEBI:456216"/>
        <dbReference type="EC" id="2.7.11.1"/>
    </reaction>
</comment>
<comment type="similarity">
    <text evidence="2">Belongs to the protein kinase superfamily. Ser/Thr protein kinase family.</text>
</comment>
<comment type="subcellular location">
    <subcellularLocation>
        <location evidence="1">Cell membrane</location>
        <topology evidence="1">Lipid-anchor</topology>
    </subcellularLocation>
</comment>
<evidence type="ECO:0000256" key="9">
    <source>
        <dbReference type="ARBA" id="ARBA00022840"/>
    </source>
</evidence>
<dbReference type="GeneID" id="101491310"/>
<dbReference type="CDD" id="cd14066">
    <property type="entry name" value="STKc_IRAK"/>
    <property type="match status" value="1"/>
</dbReference>
<reference evidence="19" key="1">
    <citation type="journal article" date="2013" name="Nat. Biotechnol.">
        <title>Draft genome sequence of chickpea (Cicer arietinum) provides a resource for trait improvement.</title>
        <authorList>
            <person name="Varshney R.K."/>
            <person name="Song C."/>
            <person name="Saxena R.K."/>
            <person name="Azam S."/>
            <person name="Yu S."/>
            <person name="Sharpe A.G."/>
            <person name="Cannon S."/>
            <person name="Baek J."/>
            <person name="Rosen B.D."/>
            <person name="Tar'an B."/>
            <person name="Millan T."/>
            <person name="Zhang X."/>
            <person name="Ramsay L.D."/>
            <person name="Iwata A."/>
            <person name="Wang Y."/>
            <person name="Nelson W."/>
            <person name="Farmer A.D."/>
            <person name="Gaur P.M."/>
            <person name="Soderlund C."/>
            <person name="Penmetsa R.V."/>
            <person name="Xu C."/>
            <person name="Bharti A.K."/>
            <person name="He W."/>
            <person name="Winter P."/>
            <person name="Zhao S."/>
            <person name="Hane J.K."/>
            <person name="Carrasquilla-Garcia N."/>
            <person name="Condie J.A."/>
            <person name="Upadhyaya H.D."/>
            <person name="Luo M.C."/>
            <person name="Thudi M."/>
            <person name="Gowda C.L."/>
            <person name="Singh N.P."/>
            <person name="Lichtenzveig J."/>
            <person name="Gali K.K."/>
            <person name="Rubio J."/>
            <person name="Nadarajan N."/>
            <person name="Dolezel J."/>
            <person name="Bansal K.C."/>
            <person name="Xu X."/>
            <person name="Edwards D."/>
            <person name="Zhang G."/>
            <person name="Kahl G."/>
            <person name="Gil J."/>
            <person name="Singh K.B."/>
            <person name="Datta S.K."/>
            <person name="Jackson S.A."/>
            <person name="Wang J."/>
            <person name="Cook D.R."/>
        </authorList>
    </citation>
    <scope>NUCLEOTIDE SEQUENCE [LARGE SCALE GENOMIC DNA]</scope>
    <source>
        <strain evidence="19">cv. CDC Frontier</strain>
    </source>
</reference>
<dbReference type="SUPFAM" id="SSF56112">
    <property type="entry name" value="Protein kinase-like (PK-like)"/>
    <property type="match status" value="1"/>
</dbReference>
<dbReference type="GO" id="GO:0005524">
    <property type="term" value="F:ATP binding"/>
    <property type="evidence" value="ECO:0007669"/>
    <property type="project" value="UniProtKB-UniRule"/>
</dbReference>
<dbReference type="GO" id="GO:0005886">
    <property type="term" value="C:plasma membrane"/>
    <property type="evidence" value="ECO:0007669"/>
    <property type="project" value="UniProtKB-SubCell"/>
</dbReference>
<dbReference type="EC" id="2.7.11.1" evidence="3"/>
<evidence type="ECO:0000256" key="5">
    <source>
        <dbReference type="ARBA" id="ARBA00022527"/>
    </source>
</evidence>
<evidence type="ECO:0000256" key="8">
    <source>
        <dbReference type="ARBA" id="ARBA00022777"/>
    </source>
</evidence>
<reference evidence="20" key="2">
    <citation type="submission" date="2025-08" db="UniProtKB">
        <authorList>
            <consortium name="RefSeq"/>
        </authorList>
    </citation>
    <scope>IDENTIFICATION</scope>
    <source>
        <tissue evidence="20">Etiolated seedlings</tissue>
    </source>
</reference>
<dbReference type="Gene3D" id="3.30.200.20">
    <property type="entry name" value="Phosphorylase Kinase, domain 1"/>
    <property type="match status" value="1"/>
</dbReference>
<feature type="region of interest" description="Disordered" evidence="17">
    <location>
        <begin position="1"/>
        <end position="21"/>
    </location>
</feature>
<dbReference type="FunFam" id="1.10.510.10:FF:000032">
    <property type="entry name" value="Serine/threonine-protein kinase PBS1"/>
    <property type="match status" value="1"/>
</dbReference>
<dbReference type="InterPro" id="IPR008271">
    <property type="entry name" value="Ser/Thr_kinase_AS"/>
</dbReference>
<evidence type="ECO:0000256" key="15">
    <source>
        <dbReference type="PROSITE-ProRule" id="PRU10141"/>
    </source>
</evidence>
<keyword evidence="6" id="KW-0808">Transferase</keyword>
<comment type="catalytic activity">
    <reaction evidence="13">
        <text>L-threonyl-[protein] + ATP = O-phospho-L-threonyl-[protein] + ADP + H(+)</text>
        <dbReference type="Rhea" id="RHEA:46608"/>
        <dbReference type="Rhea" id="RHEA-COMP:11060"/>
        <dbReference type="Rhea" id="RHEA-COMP:11605"/>
        <dbReference type="ChEBI" id="CHEBI:15378"/>
        <dbReference type="ChEBI" id="CHEBI:30013"/>
        <dbReference type="ChEBI" id="CHEBI:30616"/>
        <dbReference type="ChEBI" id="CHEBI:61977"/>
        <dbReference type="ChEBI" id="CHEBI:456216"/>
        <dbReference type="EC" id="2.7.11.1"/>
    </reaction>
</comment>
<dbReference type="STRING" id="3827.A0A3Q7Y805"/>
<protein>
    <recommendedName>
        <fullName evidence="3">non-specific serine/threonine protein kinase</fullName>
        <ecNumber evidence="3">2.7.11.1</ecNumber>
    </recommendedName>
</protein>
<keyword evidence="9 15" id="KW-0067">ATP-binding</keyword>
<dbReference type="PANTHER" id="PTHR47985">
    <property type="entry name" value="OS07G0668900 PROTEIN"/>
    <property type="match status" value="1"/>
</dbReference>
<evidence type="ECO:0000256" key="3">
    <source>
        <dbReference type="ARBA" id="ARBA00012513"/>
    </source>
</evidence>